<evidence type="ECO:0000313" key="3">
    <source>
        <dbReference type="Proteomes" id="UP000652198"/>
    </source>
</evidence>
<keyword evidence="1" id="KW-0472">Membrane</keyword>
<keyword evidence="3" id="KW-1185">Reference proteome</keyword>
<name>A0ABX2C376_9BURK</name>
<feature type="transmembrane region" description="Helical" evidence="1">
    <location>
        <begin position="12"/>
        <end position="35"/>
    </location>
</feature>
<comment type="caution">
    <text evidence="2">The sequence shown here is derived from an EMBL/GenBank/DDBJ whole genome shotgun (WGS) entry which is preliminary data.</text>
</comment>
<protein>
    <recommendedName>
        <fullName evidence="4">MAPEG family protein</fullName>
    </recommendedName>
</protein>
<keyword evidence="1" id="KW-0812">Transmembrane</keyword>
<gene>
    <name evidence="2" type="ORF">GNZ12_36820</name>
</gene>
<evidence type="ECO:0000313" key="2">
    <source>
        <dbReference type="EMBL" id="NPT46783.1"/>
    </source>
</evidence>
<evidence type="ECO:0008006" key="4">
    <source>
        <dbReference type="Google" id="ProtNLM"/>
    </source>
</evidence>
<evidence type="ECO:0000256" key="1">
    <source>
        <dbReference type="SAM" id="Phobius"/>
    </source>
</evidence>
<dbReference type="EMBL" id="WOEY01000144">
    <property type="protein sequence ID" value="NPT46783.1"/>
    <property type="molecule type" value="Genomic_DNA"/>
</dbReference>
<dbReference type="Proteomes" id="UP000652198">
    <property type="component" value="Unassembled WGS sequence"/>
</dbReference>
<proteinExistence type="predicted"/>
<reference evidence="2 3" key="1">
    <citation type="submission" date="2019-11" db="EMBL/GenBank/DDBJ databases">
        <title>Metabolism of dissolved organic matter in forest soils.</title>
        <authorList>
            <person name="Cyle K.T."/>
            <person name="Wilhelm R.C."/>
            <person name="Martinez C.E."/>
        </authorList>
    </citation>
    <scope>NUCLEOTIDE SEQUENCE [LARGE SCALE GENOMIC DNA]</scope>
    <source>
        <strain evidence="2 3">1N</strain>
    </source>
</reference>
<accession>A0ABX2C376</accession>
<organism evidence="2 3">
    <name type="scientific">Paraburkholderia solitsugae</name>
    <dbReference type="NCBI Taxonomy" id="2675748"/>
    <lineage>
        <taxon>Bacteria</taxon>
        <taxon>Pseudomonadati</taxon>
        <taxon>Pseudomonadota</taxon>
        <taxon>Betaproteobacteria</taxon>
        <taxon>Burkholderiales</taxon>
        <taxon>Burkholderiaceae</taxon>
        <taxon>Paraburkholderia</taxon>
    </lineage>
</organism>
<keyword evidence="1" id="KW-1133">Transmembrane helix</keyword>
<dbReference type="RefSeq" id="WP_172317006.1">
    <property type="nucleotide sequence ID" value="NZ_WOEY01000144.1"/>
</dbReference>
<sequence>MKDYFFLSPVMTWLIIFLGIWPIALRVLFAFAARVDPRSGRCRRH</sequence>